<dbReference type="GO" id="GO:0033202">
    <property type="term" value="C:DNA helicase complex"/>
    <property type="evidence" value="ECO:0007669"/>
    <property type="project" value="TreeGrafter"/>
</dbReference>
<accession>A0A379FES1</accession>
<evidence type="ECO:0000313" key="8">
    <source>
        <dbReference type="EMBL" id="SUC18039.1"/>
    </source>
</evidence>
<evidence type="ECO:0000256" key="4">
    <source>
        <dbReference type="ARBA" id="ARBA00022840"/>
    </source>
</evidence>
<evidence type="ECO:0000256" key="5">
    <source>
        <dbReference type="ARBA" id="ARBA00034923"/>
    </source>
</evidence>
<sequence length="91" mass="9924">MDVSYLLEGLNDKQREAVAAPRVNMLVLAGAGSGKTRVLVHRIAWLLSVEQASPFSIMAVTFTNKAAAEMRHRIEDLIGTSQGGNVDRYLP</sequence>
<evidence type="ECO:0000256" key="2">
    <source>
        <dbReference type="ARBA" id="ARBA00022801"/>
    </source>
</evidence>
<evidence type="ECO:0000259" key="7">
    <source>
        <dbReference type="PROSITE" id="PS51198"/>
    </source>
</evidence>
<dbReference type="InterPro" id="IPR014016">
    <property type="entry name" value="UvrD-like_ATP-bd"/>
</dbReference>
<dbReference type="InterPro" id="IPR000212">
    <property type="entry name" value="DNA_helicase_UvrD/REP"/>
</dbReference>
<dbReference type="GO" id="GO:0003677">
    <property type="term" value="F:DNA binding"/>
    <property type="evidence" value="ECO:0007669"/>
    <property type="project" value="InterPro"/>
</dbReference>
<name>A0A379FES1_PROMI</name>
<dbReference type="CDD" id="cd17932">
    <property type="entry name" value="DEXQc_UvrD"/>
    <property type="match status" value="1"/>
</dbReference>
<evidence type="ECO:0000313" key="9">
    <source>
        <dbReference type="Proteomes" id="UP000254191"/>
    </source>
</evidence>
<keyword evidence="4 6" id="KW-0067">ATP-binding</keyword>
<dbReference type="Proteomes" id="UP000254191">
    <property type="component" value="Unassembled WGS sequence"/>
</dbReference>
<dbReference type="EMBL" id="UGTS01000003">
    <property type="protein sequence ID" value="SUC18039.1"/>
    <property type="molecule type" value="Genomic_DNA"/>
</dbReference>
<feature type="binding site" evidence="6">
    <location>
        <begin position="29"/>
        <end position="36"/>
    </location>
    <ligand>
        <name>ATP</name>
        <dbReference type="ChEBI" id="CHEBI:30616"/>
    </ligand>
</feature>
<evidence type="ECO:0000256" key="1">
    <source>
        <dbReference type="ARBA" id="ARBA00022741"/>
    </source>
</evidence>
<feature type="domain" description="UvrD-like helicase ATP-binding" evidence="7">
    <location>
        <begin position="8"/>
        <end position="91"/>
    </location>
</feature>
<dbReference type="InterPro" id="IPR027417">
    <property type="entry name" value="P-loop_NTPase"/>
</dbReference>
<dbReference type="Pfam" id="PF00580">
    <property type="entry name" value="UvrD-helicase"/>
    <property type="match status" value="1"/>
</dbReference>
<dbReference type="GO" id="GO:0000725">
    <property type="term" value="P:recombinational repair"/>
    <property type="evidence" value="ECO:0007669"/>
    <property type="project" value="TreeGrafter"/>
</dbReference>
<keyword evidence="2 6" id="KW-0378">Hydrolase</keyword>
<organism evidence="8 9">
    <name type="scientific">Proteus mirabilis</name>
    <dbReference type="NCBI Taxonomy" id="584"/>
    <lineage>
        <taxon>Bacteria</taxon>
        <taxon>Pseudomonadati</taxon>
        <taxon>Pseudomonadota</taxon>
        <taxon>Gammaproteobacteria</taxon>
        <taxon>Enterobacterales</taxon>
        <taxon>Morganellaceae</taxon>
        <taxon>Proteus</taxon>
    </lineage>
</organism>
<dbReference type="SUPFAM" id="SSF52540">
    <property type="entry name" value="P-loop containing nucleoside triphosphate hydrolases"/>
    <property type="match status" value="1"/>
</dbReference>
<dbReference type="AlphaFoldDB" id="A0A379FES1"/>
<dbReference type="PROSITE" id="PS51198">
    <property type="entry name" value="UVRD_HELICASE_ATP_BIND"/>
    <property type="match status" value="1"/>
</dbReference>
<dbReference type="GO" id="GO:0043138">
    <property type="term" value="F:3'-5' DNA helicase activity"/>
    <property type="evidence" value="ECO:0007669"/>
    <property type="project" value="TreeGrafter"/>
</dbReference>
<dbReference type="Gene3D" id="3.40.50.300">
    <property type="entry name" value="P-loop containing nucleotide triphosphate hydrolases"/>
    <property type="match status" value="1"/>
</dbReference>
<evidence type="ECO:0000256" key="6">
    <source>
        <dbReference type="PROSITE-ProRule" id="PRU00560"/>
    </source>
</evidence>
<proteinExistence type="predicted"/>
<dbReference type="GO" id="GO:0016787">
    <property type="term" value="F:hydrolase activity"/>
    <property type="evidence" value="ECO:0007669"/>
    <property type="project" value="UniProtKB-UniRule"/>
</dbReference>
<reference evidence="8 9" key="1">
    <citation type="submission" date="2018-06" db="EMBL/GenBank/DDBJ databases">
        <authorList>
            <consortium name="Pathogen Informatics"/>
            <person name="Doyle S."/>
        </authorList>
    </citation>
    <scope>NUCLEOTIDE SEQUENCE [LARGE SCALE GENOMIC DNA]</scope>
    <source>
        <strain evidence="8 9">NCTC11938</strain>
    </source>
</reference>
<protein>
    <recommendedName>
        <fullName evidence="5">DNA 3'-5' helicase II</fullName>
    </recommendedName>
</protein>
<dbReference type="PANTHER" id="PTHR11070">
    <property type="entry name" value="UVRD / RECB / PCRA DNA HELICASE FAMILY MEMBER"/>
    <property type="match status" value="1"/>
</dbReference>
<dbReference type="GO" id="GO:0005829">
    <property type="term" value="C:cytosol"/>
    <property type="evidence" value="ECO:0007669"/>
    <property type="project" value="TreeGrafter"/>
</dbReference>
<gene>
    <name evidence="8" type="primary">uvrD_1</name>
    <name evidence="8" type="ORF">NCTC11938_00348</name>
</gene>
<keyword evidence="3 6" id="KW-0347">Helicase</keyword>
<keyword evidence="1 6" id="KW-0547">Nucleotide-binding</keyword>
<dbReference type="PANTHER" id="PTHR11070:SF2">
    <property type="entry name" value="ATP-DEPENDENT DNA HELICASE SRS2"/>
    <property type="match status" value="1"/>
</dbReference>
<evidence type="ECO:0000256" key="3">
    <source>
        <dbReference type="ARBA" id="ARBA00022806"/>
    </source>
</evidence>
<dbReference type="GO" id="GO:0005524">
    <property type="term" value="F:ATP binding"/>
    <property type="evidence" value="ECO:0007669"/>
    <property type="project" value="UniProtKB-UniRule"/>
</dbReference>